<dbReference type="Gene3D" id="3.30.60.30">
    <property type="match status" value="1"/>
</dbReference>
<dbReference type="GO" id="GO:0050431">
    <property type="term" value="F:transforming growth factor beta binding"/>
    <property type="evidence" value="ECO:0007669"/>
    <property type="project" value="TreeGrafter"/>
</dbReference>
<dbReference type="PANTHER" id="PTHR45938:SF6">
    <property type="entry name" value="WAP, KAZAL, IMMUNOGLOBULIN, KUNITZ AND NTR DOMAIN-CONTAINING PROTEIN 1"/>
    <property type="match status" value="1"/>
</dbReference>
<evidence type="ECO:0000256" key="4">
    <source>
        <dbReference type="ARBA" id="ARBA00022608"/>
    </source>
</evidence>
<dbReference type="PANTHER" id="PTHR45938">
    <property type="entry name" value="ACP24A4-RELATED"/>
    <property type="match status" value="1"/>
</dbReference>
<dbReference type="PROSITE" id="PS51390">
    <property type="entry name" value="WAP"/>
    <property type="match status" value="1"/>
</dbReference>
<dbReference type="Proteomes" id="UP000886611">
    <property type="component" value="Unassembled WGS sequence"/>
</dbReference>
<dbReference type="Gene3D" id="4.10.75.10">
    <property type="entry name" value="Elafin-like"/>
    <property type="match status" value="1"/>
</dbReference>
<evidence type="ECO:0000259" key="17">
    <source>
        <dbReference type="PROSITE" id="PS51390"/>
    </source>
</evidence>
<evidence type="ECO:0000259" key="16">
    <source>
        <dbReference type="PROSITE" id="PS50835"/>
    </source>
</evidence>
<dbReference type="InterPro" id="IPR020901">
    <property type="entry name" value="Prtase_inh_Kunz-CS"/>
</dbReference>
<keyword evidence="8" id="KW-0722">Serine protease inhibitor</keyword>
<feature type="domain" description="BPTI/Kunitz inhibitor" evidence="15">
    <location>
        <begin position="338"/>
        <end position="388"/>
    </location>
</feature>
<feature type="domain" description="BPTI/Kunitz inhibitor" evidence="15">
    <location>
        <begin position="396"/>
        <end position="446"/>
    </location>
</feature>
<dbReference type="SMART" id="SM00408">
    <property type="entry name" value="IGc2"/>
    <property type="match status" value="1"/>
</dbReference>
<dbReference type="CDD" id="cd22606">
    <property type="entry name" value="Kunitz_WFIKKN_2-like"/>
    <property type="match status" value="1"/>
</dbReference>
<dbReference type="InterPro" id="IPR036880">
    <property type="entry name" value="Kunitz_BPTI_sf"/>
</dbReference>
<evidence type="ECO:0000256" key="7">
    <source>
        <dbReference type="ARBA" id="ARBA00022737"/>
    </source>
</evidence>
<feature type="domain" description="Ig-like" evidence="16">
    <location>
        <begin position="217"/>
        <end position="310"/>
    </location>
</feature>
<dbReference type="SMART" id="SM00131">
    <property type="entry name" value="KU"/>
    <property type="match status" value="2"/>
</dbReference>
<name>A0A8X7WSN1_POLSE</name>
<dbReference type="FunFam" id="3.30.60.30:FF:000014">
    <property type="entry name" value="WAP, Kazal, immunoglobulin, Kunitz and NTR domain-containing protein 2"/>
    <property type="match status" value="1"/>
</dbReference>
<keyword evidence="5" id="KW-0646">Protease inhibitor</keyword>
<keyword evidence="4" id="KW-0483">Metalloprotease inhibitor</keyword>
<dbReference type="InterPro" id="IPR001134">
    <property type="entry name" value="Netrin_domain"/>
</dbReference>
<dbReference type="GO" id="GO:0005615">
    <property type="term" value="C:extracellular space"/>
    <property type="evidence" value="ECO:0007669"/>
    <property type="project" value="TreeGrafter"/>
</dbReference>
<dbReference type="InterPro" id="IPR003598">
    <property type="entry name" value="Ig_sub2"/>
</dbReference>
<evidence type="ECO:0000256" key="13">
    <source>
        <dbReference type="SAM" id="SignalP"/>
    </source>
</evidence>
<dbReference type="PROSITE" id="PS50279">
    <property type="entry name" value="BPTI_KUNITZ_2"/>
    <property type="match status" value="2"/>
</dbReference>
<dbReference type="PROSITE" id="PS00280">
    <property type="entry name" value="BPTI_KUNITZ_1"/>
    <property type="match status" value="1"/>
</dbReference>
<dbReference type="FunFam" id="2.60.40.10:FF:000473">
    <property type="entry name" value="WAP, Kazal, immunoglobulin, Kunitz and NTR domain-containing protein 2"/>
    <property type="match status" value="1"/>
</dbReference>
<evidence type="ECO:0000256" key="12">
    <source>
        <dbReference type="ARBA" id="ARBA00023319"/>
    </source>
</evidence>
<dbReference type="CDD" id="cd22605">
    <property type="entry name" value="Kunitz_WFIKKN_1-like"/>
    <property type="match status" value="1"/>
</dbReference>
<evidence type="ECO:0000256" key="5">
    <source>
        <dbReference type="ARBA" id="ARBA00022690"/>
    </source>
</evidence>
<feature type="non-terminal residue" evidence="19">
    <location>
        <position position="1"/>
    </location>
</feature>
<dbReference type="SUPFAM" id="SSF50242">
    <property type="entry name" value="TIMP-like"/>
    <property type="match status" value="1"/>
</dbReference>
<feature type="chain" id="PRO_5036462642" evidence="13">
    <location>
        <begin position="32"/>
        <end position="583"/>
    </location>
</feature>
<evidence type="ECO:0000256" key="10">
    <source>
        <dbReference type="ARBA" id="ARBA00023180"/>
    </source>
</evidence>
<accession>A0A8X7WSN1</accession>
<dbReference type="InterPro" id="IPR013783">
    <property type="entry name" value="Ig-like_fold"/>
</dbReference>
<dbReference type="Pfam" id="PF00014">
    <property type="entry name" value="Kunitz_BPTI"/>
    <property type="match status" value="2"/>
</dbReference>
<dbReference type="Pfam" id="PF00095">
    <property type="entry name" value="WAP"/>
    <property type="match status" value="1"/>
</dbReference>
<dbReference type="AlphaFoldDB" id="A0A8X7WSN1"/>
<dbReference type="FunFam" id="4.10.410.10:FF:000002">
    <property type="entry name" value="WAP, follistatin/kazal, immunoglobulin, kunitz and netrin domain-containing 2"/>
    <property type="match status" value="1"/>
</dbReference>
<evidence type="ECO:0000256" key="6">
    <source>
        <dbReference type="ARBA" id="ARBA00022729"/>
    </source>
</evidence>
<dbReference type="SUPFAM" id="SSF57362">
    <property type="entry name" value="BPTI-like"/>
    <property type="match status" value="2"/>
</dbReference>
<gene>
    <name evidence="19" type="primary">Wfikkn</name>
    <name evidence="19" type="ORF">GTO96_0008027</name>
</gene>
<keyword evidence="20" id="KW-1185">Reference proteome</keyword>
<dbReference type="Gene3D" id="2.60.40.10">
    <property type="entry name" value="Immunoglobulins"/>
    <property type="match status" value="1"/>
</dbReference>
<keyword evidence="10" id="KW-0325">Glycoprotein</keyword>
<evidence type="ECO:0000256" key="3">
    <source>
        <dbReference type="ARBA" id="ARBA00022525"/>
    </source>
</evidence>
<keyword evidence="12" id="KW-0393">Immunoglobulin domain</keyword>
<evidence type="ECO:0000256" key="1">
    <source>
        <dbReference type="ARBA" id="ARBA00004613"/>
    </source>
</evidence>
<dbReference type="EMBL" id="JAATIS010009265">
    <property type="protein sequence ID" value="KAG2455943.1"/>
    <property type="molecule type" value="Genomic_DNA"/>
</dbReference>
<evidence type="ECO:0000256" key="9">
    <source>
        <dbReference type="ARBA" id="ARBA00023157"/>
    </source>
</evidence>
<evidence type="ECO:0000313" key="20">
    <source>
        <dbReference type="Proteomes" id="UP000886611"/>
    </source>
</evidence>
<dbReference type="GO" id="GO:0048019">
    <property type="term" value="F:receptor antagonist activity"/>
    <property type="evidence" value="ECO:0007669"/>
    <property type="project" value="TreeGrafter"/>
</dbReference>
<dbReference type="GO" id="GO:0007179">
    <property type="term" value="P:transforming growth factor beta receptor signaling pathway"/>
    <property type="evidence" value="ECO:0007669"/>
    <property type="project" value="TreeGrafter"/>
</dbReference>
<dbReference type="CDD" id="cd03575">
    <property type="entry name" value="NTR_WFIKKN"/>
    <property type="match status" value="1"/>
</dbReference>
<dbReference type="InterPro" id="IPR002350">
    <property type="entry name" value="Kazal_dom"/>
</dbReference>
<dbReference type="GO" id="GO:0004867">
    <property type="term" value="F:serine-type endopeptidase inhibitor activity"/>
    <property type="evidence" value="ECO:0007669"/>
    <property type="project" value="UniProtKB-KW"/>
</dbReference>
<dbReference type="PRINTS" id="PR00759">
    <property type="entry name" value="BASICPTASE"/>
</dbReference>
<dbReference type="InterPro" id="IPR003599">
    <property type="entry name" value="Ig_sub"/>
</dbReference>
<feature type="domain" description="NTR" evidence="14">
    <location>
        <begin position="446"/>
        <end position="575"/>
    </location>
</feature>
<dbReference type="PROSITE" id="PS50835">
    <property type="entry name" value="IG_LIKE"/>
    <property type="match status" value="1"/>
</dbReference>
<dbReference type="CDD" id="cd00104">
    <property type="entry name" value="KAZAL_FS"/>
    <property type="match status" value="1"/>
</dbReference>
<evidence type="ECO:0000259" key="14">
    <source>
        <dbReference type="PROSITE" id="PS50189"/>
    </source>
</evidence>
<evidence type="ECO:0000256" key="2">
    <source>
        <dbReference type="ARBA" id="ARBA00005743"/>
    </source>
</evidence>
<dbReference type="InterPro" id="IPR036645">
    <property type="entry name" value="Elafin-like_sf"/>
</dbReference>
<keyword evidence="6 13" id="KW-0732">Signal</keyword>
<dbReference type="Pfam" id="PF13927">
    <property type="entry name" value="Ig_3"/>
    <property type="match status" value="1"/>
</dbReference>
<dbReference type="SMART" id="SM00409">
    <property type="entry name" value="IG"/>
    <property type="match status" value="1"/>
</dbReference>
<proteinExistence type="inferred from homology"/>
<dbReference type="SMART" id="SM00217">
    <property type="entry name" value="WAP"/>
    <property type="match status" value="1"/>
</dbReference>
<sequence length="583" mass="65059">MTRRALVGHAGAPALLLLLLCWPRQEPVAWGASLTGAKAGHPGVCPNQLNSNLWVDAQSTCERECLVDQDCAGMEKCCTNVCGLKSCVAARFSESPPGKPDHQKAGGSLGNTGASWGSVSCHSFMCSQQGSTCDIWEGQPICKCRDRCEKEPSFTCASDGLTYFNRCYMDAEACIRGVTLTVVTCRYHLSWPHTSPLPLDTTTNPTPTTFHEDPFPPALYHNPTHQSVYLGGTVSFHCDVVGSPKPDITWEKQTDRRESLIMRPDQMYGNQVVTNIGQLVIYNAQTGDSGIYTCTARNVAGILRADFPLSVIRRTEEEESFEDSLAGEMRRPFAPGDCMAEVDRRVCGERHVDWYYDSKRAGCLTFHFGGCNGSRNHFETYEECHATCHRNGMNICNLPAVQGPCKSWEARWAYNSLMKQCQAFVYGGCQGNDNNFRSREECEDNCPLPKGRPCKPCRPKAKMVPSLCRSDFAIVGRVTEVIEDQDTGIARFRLEEILRDEKMGLAFFNTRHLEVTLAKVDWRCPCPNVTVEESPLIVMGDVQDGMAILQPDSYVRPVNDKRLKKIHEVLEKKTCELLQRFQD</sequence>
<evidence type="ECO:0000256" key="8">
    <source>
        <dbReference type="ARBA" id="ARBA00022900"/>
    </source>
</evidence>
<dbReference type="InterPro" id="IPR008993">
    <property type="entry name" value="TIMP-like_OB-fold"/>
</dbReference>
<protein>
    <submittedName>
        <fullName evidence="19">WFKN protein</fullName>
    </submittedName>
</protein>
<dbReference type="OrthoDB" id="8187079at2759"/>
<keyword evidence="3" id="KW-0964">Secreted</keyword>
<feature type="domain" description="WAP" evidence="17">
    <location>
        <begin position="38"/>
        <end position="91"/>
    </location>
</feature>
<evidence type="ECO:0000256" key="11">
    <source>
        <dbReference type="ARBA" id="ARBA00023215"/>
    </source>
</evidence>
<evidence type="ECO:0000259" key="15">
    <source>
        <dbReference type="PROSITE" id="PS50279"/>
    </source>
</evidence>
<dbReference type="SUPFAM" id="SSF57256">
    <property type="entry name" value="Elafin-like"/>
    <property type="match status" value="1"/>
</dbReference>
<comment type="caution">
    <text evidence="19">The sequence shown here is derived from an EMBL/GenBank/DDBJ whole genome shotgun (WGS) entry which is preliminary data.</text>
</comment>
<dbReference type="InterPro" id="IPR007110">
    <property type="entry name" value="Ig-like_dom"/>
</dbReference>
<dbReference type="InterPro" id="IPR002223">
    <property type="entry name" value="Kunitz_BPTI"/>
</dbReference>
<dbReference type="InterPro" id="IPR018933">
    <property type="entry name" value="Netrin_module_non-TIMP"/>
</dbReference>
<dbReference type="PROSITE" id="PS51465">
    <property type="entry name" value="KAZAL_2"/>
    <property type="match status" value="1"/>
</dbReference>
<dbReference type="Gene3D" id="4.10.410.10">
    <property type="entry name" value="Pancreatic trypsin inhibitor Kunitz domain"/>
    <property type="match status" value="2"/>
</dbReference>
<keyword evidence="11" id="KW-0481">Metalloenzyme inhibitor</keyword>
<feature type="signal peptide" evidence="13">
    <location>
        <begin position="1"/>
        <end position="31"/>
    </location>
</feature>
<dbReference type="Gene3D" id="2.40.50.120">
    <property type="match status" value="1"/>
</dbReference>
<dbReference type="InterPro" id="IPR036058">
    <property type="entry name" value="Kazal_dom_sf"/>
</dbReference>
<feature type="domain" description="Kazal-like" evidence="18">
    <location>
        <begin position="136"/>
        <end position="187"/>
    </location>
</feature>
<dbReference type="FunFam" id="4.10.75.10:FF:000002">
    <property type="entry name" value="WAP, Kazal, immunoglobulin, Kunitz and NTR domain-containing protein 2"/>
    <property type="match status" value="1"/>
</dbReference>
<organism evidence="19 20">
    <name type="scientific">Polypterus senegalus</name>
    <name type="common">Senegal bichir</name>
    <dbReference type="NCBI Taxonomy" id="55291"/>
    <lineage>
        <taxon>Eukaryota</taxon>
        <taxon>Metazoa</taxon>
        <taxon>Chordata</taxon>
        <taxon>Craniata</taxon>
        <taxon>Vertebrata</taxon>
        <taxon>Euteleostomi</taxon>
        <taxon>Actinopterygii</taxon>
        <taxon>Polypteriformes</taxon>
        <taxon>Polypteridae</taxon>
        <taxon>Polypterus</taxon>
    </lineage>
</organism>
<dbReference type="InterPro" id="IPR008197">
    <property type="entry name" value="WAP_dom"/>
</dbReference>
<keyword evidence="7" id="KW-0677">Repeat</keyword>
<feature type="non-terminal residue" evidence="19">
    <location>
        <position position="583"/>
    </location>
</feature>
<dbReference type="Pfam" id="PF01759">
    <property type="entry name" value="NTR"/>
    <property type="match status" value="1"/>
</dbReference>
<keyword evidence="9" id="KW-1015">Disulfide bond</keyword>
<reference evidence="19 20" key="1">
    <citation type="journal article" date="2021" name="Cell">
        <title>Tracing the genetic footprints of vertebrate landing in non-teleost ray-finned fishes.</title>
        <authorList>
            <person name="Bi X."/>
            <person name="Wang K."/>
            <person name="Yang L."/>
            <person name="Pan H."/>
            <person name="Jiang H."/>
            <person name="Wei Q."/>
            <person name="Fang M."/>
            <person name="Yu H."/>
            <person name="Zhu C."/>
            <person name="Cai Y."/>
            <person name="He Y."/>
            <person name="Gan X."/>
            <person name="Zeng H."/>
            <person name="Yu D."/>
            <person name="Zhu Y."/>
            <person name="Jiang H."/>
            <person name="Qiu Q."/>
            <person name="Yang H."/>
            <person name="Zhang Y.E."/>
            <person name="Wang W."/>
            <person name="Zhu M."/>
            <person name="He S."/>
            <person name="Zhang G."/>
        </authorList>
    </citation>
    <scope>NUCLEOTIDE SEQUENCE [LARGE SCALE GENOMIC DNA]</scope>
    <source>
        <strain evidence="19">Bchr_013</strain>
    </source>
</reference>
<evidence type="ECO:0000313" key="19">
    <source>
        <dbReference type="EMBL" id="KAG2455943.1"/>
    </source>
</evidence>
<dbReference type="InterPro" id="IPR036179">
    <property type="entry name" value="Ig-like_dom_sf"/>
</dbReference>
<comment type="subcellular location">
    <subcellularLocation>
        <location evidence="1">Secreted</location>
    </subcellularLocation>
</comment>
<dbReference type="PROSITE" id="PS50189">
    <property type="entry name" value="NTR"/>
    <property type="match status" value="1"/>
</dbReference>
<dbReference type="SUPFAM" id="SSF100895">
    <property type="entry name" value="Kazal-type serine protease inhibitors"/>
    <property type="match status" value="1"/>
</dbReference>
<comment type="similarity">
    <text evidence="2">Belongs to the WFIKKN family.</text>
</comment>
<dbReference type="SUPFAM" id="SSF48726">
    <property type="entry name" value="Immunoglobulin"/>
    <property type="match status" value="1"/>
</dbReference>
<evidence type="ECO:0000259" key="18">
    <source>
        <dbReference type="PROSITE" id="PS51465"/>
    </source>
</evidence>